<evidence type="ECO:0008006" key="3">
    <source>
        <dbReference type="Google" id="ProtNLM"/>
    </source>
</evidence>
<gene>
    <name evidence="1" type="ORF">PQQ68_31895</name>
</gene>
<accession>A0ABW9DGZ4</accession>
<dbReference type="RefSeq" id="WP_408218600.1">
    <property type="nucleotide sequence ID" value="NZ_JAQQBZ010000034.1"/>
</dbReference>
<dbReference type="EMBL" id="JAQQBZ010000034">
    <property type="protein sequence ID" value="MFM0597649.1"/>
    <property type="molecule type" value="Genomic_DNA"/>
</dbReference>
<evidence type="ECO:0000313" key="1">
    <source>
        <dbReference type="EMBL" id="MFM0597649.1"/>
    </source>
</evidence>
<proteinExistence type="predicted"/>
<evidence type="ECO:0000313" key="2">
    <source>
        <dbReference type="Proteomes" id="UP001629367"/>
    </source>
</evidence>
<dbReference type="InterPro" id="IPR023346">
    <property type="entry name" value="Lysozyme-like_dom_sf"/>
</dbReference>
<organism evidence="1 2">
    <name type="scientific">Paraburkholderia dilworthii</name>
    <dbReference type="NCBI Taxonomy" id="948106"/>
    <lineage>
        <taxon>Bacteria</taxon>
        <taxon>Pseudomonadati</taxon>
        <taxon>Pseudomonadota</taxon>
        <taxon>Betaproteobacteria</taxon>
        <taxon>Burkholderiales</taxon>
        <taxon>Burkholderiaceae</taxon>
        <taxon>Paraburkholderia</taxon>
    </lineage>
</organism>
<comment type="caution">
    <text evidence="1">The sequence shown here is derived from an EMBL/GenBank/DDBJ whole genome shotgun (WGS) entry which is preliminary data.</text>
</comment>
<name>A0ABW9DGZ4_9BURK</name>
<sequence>MSEDELTYMMPAHNALTQSGPLRTPVGAAVSAEQARGRLSPRKNALNRALRKYSLNATSQRLGLFFAQTVIETDRWKTFREYGQGAANPNIPMAQYYAAFYGRGALQLTWADAYEKYGQFRRFSDTTGAYADPRITHTSTHYWSDPTTRDAQGHITGVIGIPKRWAPRFDPDVVASDVVNACDSASFFWVWKHHSGTRNINRVADRQFSASVIDRVNKLVNGGGFGYFERVAYSYYTRHILSDWVYTTNMLTVDTENPHIRVQVDLSRPT</sequence>
<keyword evidence="2" id="KW-1185">Reference proteome</keyword>
<dbReference type="Proteomes" id="UP001629367">
    <property type="component" value="Unassembled WGS sequence"/>
</dbReference>
<reference evidence="1 2" key="1">
    <citation type="journal article" date="2024" name="Chem. Sci.">
        <title>Discovery of megapolipeptins by genome mining of a Burkholderiales bacteria collection.</title>
        <authorList>
            <person name="Paulo B.S."/>
            <person name="Recchia M.J.J."/>
            <person name="Lee S."/>
            <person name="Fergusson C.H."/>
            <person name="Romanowski S.B."/>
            <person name="Hernandez A."/>
            <person name="Krull N."/>
            <person name="Liu D.Y."/>
            <person name="Cavanagh H."/>
            <person name="Bos A."/>
            <person name="Gray C.A."/>
            <person name="Murphy B.T."/>
            <person name="Linington R.G."/>
            <person name="Eustaquio A.S."/>
        </authorList>
    </citation>
    <scope>NUCLEOTIDE SEQUENCE [LARGE SCALE GENOMIC DNA]</scope>
    <source>
        <strain evidence="1 2">RL17-335-BIF-A</strain>
    </source>
</reference>
<protein>
    <recommendedName>
        <fullName evidence="3">Glycoside hydrolase family 19 catalytic domain-containing protein</fullName>
    </recommendedName>
</protein>
<dbReference type="SUPFAM" id="SSF53955">
    <property type="entry name" value="Lysozyme-like"/>
    <property type="match status" value="1"/>
</dbReference>
<dbReference type="Gene3D" id="1.10.530.10">
    <property type="match status" value="1"/>
</dbReference>